<protein>
    <recommendedName>
        <fullName evidence="2">Tf2-1-like SH3-like domain-containing protein</fullName>
    </recommendedName>
</protein>
<dbReference type="PANTHER" id="PTHR35046:SF18">
    <property type="entry name" value="RNA-DIRECTED DNA POLYMERASE"/>
    <property type="match status" value="1"/>
</dbReference>
<dbReference type="AlphaFoldDB" id="A0A834LHX0"/>
<proteinExistence type="predicted"/>
<dbReference type="Proteomes" id="UP000626092">
    <property type="component" value="Unassembled WGS sequence"/>
</dbReference>
<dbReference type="SUPFAM" id="SSF57756">
    <property type="entry name" value="Retrovirus zinc finger-like domains"/>
    <property type="match status" value="1"/>
</dbReference>
<dbReference type="GO" id="GO:0003676">
    <property type="term" value="F:nucleic acid binding"/>
    <property type="evidence" value="ECO:0007669"/>
    <property type="project" value="InterPro"/>
</dbReference>
<accession>A0A834LHX0</accession>
<dbReference type="InterPro" id="IPR036875">
    <property type="entry name" value="Znf_CCHC_sf"/>
</dbReference>
<evidence type="ECO:0000313" key="4">
    <source>
        <dbReference type="Proteomes" id="UP000626092"/>
    </source>
</evidence>
<organism evidence="3 4">
    <name type="scientific">Rhododendron simsii</name>
    <name type="common">Sims's rhododendron</name>
    <dbReference type="NCBI Taxonomy" id="118357"/>
    <lineage>
        <taxon>Eukaryota</taxon>
        <taxon>Viridiplantae</taxon>
        <taxon>Streptophyta</taxon>
        <taxon>Embryophyta</taxon>
        <taxon>Tracheophyta</taxon>
        <taxon>Spermatophyta</taxon>
        <taxon>Magnoliopsida</taxon>
        <taxon>eudicotyledons</taxon>
        <taxon>Gunneridae</taxon>
        <taxon>Pentapetalae</taxon>
        <taxon>asterids</taxon>
        <taxon>Ericales</taxon>
        <taxon>Ericaceae</taxon>
        <taxon>Ericoideae</taxon>
        <taxon>Rhodoreae</taxon>
        <taxon>Rhododendron</taxon>
    </lineage>
</organism>
<evidence type="ECO:0000313" key="3">
    <source>
        <dbReference type="EMBL" id="KAF7140352.1"/>
    </source>
</evidence>
<dbReference type="InterPro" id="IPR056924">
    <property type="entry name" value="SH3_Tf2-1"/>
</dbReference>
<reference evidence="3" key="1">
    <citation type="submission" date="2019-11" db="EMBL/GenBank/DDBJ databases">
        <authorList>
            <person name="Liu Y."/>
            <person name="Hou J."/>
            <person name="Li T.-Q."/>
            <person name="Guan C.-H."/>
            <person name="Wu X."/>
            <person name="Wu H.-Z."/>
            <person name="Ling F."/>
            <person name="Zhang R."/>
            <person name="Shi X.-G."/>
            <person name="Ren J.-P."/>
            <person name="Chen E.-F."/>
            <person name="Sun J.-M."/>
        </authorList>
    </citation>
    <scope>NUCLEOTIDE SEQUENCE</scope>
    <source>
        <strain evidence="3">Adult_tree_wgs_1</strain>
        <tissue evidence="3">Leaves</tissue>
    </source>
</reference>
<feature type="region of interest" description="Disordered" evidence="1">
    <location>
        <begin position="129"/>
        <end position="149"/>
    </location>
</feature>
<comment type="caution">
    <text evidence="3">The sequence shown here is derived from an EMBL/GenBank/DDBJ whole genome shotgun (WGS) entry which is preliminary data.</text>
</comment>
<gene>
    <name evidence="3" type="ORF">RHSIM_Rhsim06G0081400</name>
</gene>
<sequence>MGSSLQSFPLSSAFSNPHPFDRVESRYRPRDREVVVEHHDSRRWKAGLKVELLEFHGGVTPEEFLDLMVTVEETMDFKEVPDNRRVPLIATRFRGRAAAWWQQLKLTQSRQARNDIAEIDEQVISRTTTPTPAKPAVLPPPTAPPVGRATSGPGFKCFKYGEPGHRAVECRKGDRDGKALFLEYDEAKDYLVGSYEHDPIFDTELPEENVEEVVGDVGPMLVVRRACYAPREADAPVPDLKRLHGKAEDFVQQLQSSHKETKRHLRDSTAKYKFAADEKRRFVEFEVGDFVYAVLTKDRYSAHDYNKLATRKIGPGEITEKINPNAYRLKLPSHVRTADVLNVKHLIPFKGDSSSDEETNSRANFFLEEGGGGVG</sequence>
<name>A0A834LHX0_RHOSS</name>
<evidence type="ECO:0000259" key="2">
    <source>
        <dbReference type="Pfam" id="PF24626"/>
    </source>
</evidence>
<keyword evidence="4" id="KW-1185">Reference proteome</keyword>
<dbReference type="OrthoDB" id="1934635at2759"/>
<dbReference type="PANTHER" id="PTHR35046">
    <property type="entry name" value="ZINC KNUCKLE (CCHC-TYPE) FAMILY PROTEIN"/>
    <property type="match status" value="1"/>
</dbReference>
<evidence type="ECO:0000256" key="1">
    <source>
        <dbReference type="SAM" id="MobiDB-lite"/>
    </source>
</evidence>
<dbReference type="GO" id="GO:0008270">
    <property type="term" value="F:zinc ion binding"/>
    <property type="evidence" value="ECO:0007669"/>
    <property type="project" value="InterPro"/>
</dbReference>
<dbReference type="EMBL" id="WJXA01000006">
    <property type="protein sequence ID" value="KAF7140352.1"/>
    <property type="molecule type" value="Genomic_DNA"/>
</dbReference>
<feature type="domain" description="Tf2-1-like SH3-like" evidence="2">
    <location>
        <begin position="288"/>
        <end position="349"/>
    </location>
</feature>
<dbReference type="Pfam" id="PF24626">
    <property type="entry name" value="SH3_Tf2-1"/>
    <property type="match status" value="1"/>
</dbReference>